<dbReference type="FunFam" id="3.40.1050.10:FF:000006">
    <property type="entry name" value="Carbonic anhydrase"/>
    <property type="match status" value="1"/>
</dbReference>
<name>A9WU81_RENSM</name>
<feature type="binding site" evidence="8">
    <location>
        <position position="56"/>
    </location>
    <ligand>
        <name>Zn(2+)</name>
        <dbReference type="ChEBI" id="CHEBI:29105"/>
    </ligand>
</feature>
<comment type="similarity">
    <text evidence="1">Belongs to the beta-class carbonic anhydrase family.</text>
</comment>
<feature type="binding site" evidence="8">
    <location>
        <position position="110"/>
    </location>
    <ligand>
        <name>Zn(2+)</name>
        <dbReference type="ChEBI" id="CHEBI:29105"/>
    </ligand>
</feature>
<dbReference type="RefSeq" id="WP_012246397.1">
    <property type="nucleotide sequence ID" value="NC_010168.1"/>
</dbReference>
<dbReference type="Pfam" id="PF00484">
    <property type="entry name" value="Pro_CA"/>
    <property type="match status" value="1"/>
</dbReference>
<dbReference type="PANTHER" id="PTHR11002:SF79">
    <property type="entry name" value="CARBONIC ANHYDRASE 2"/>
    <property type="match status" value="1"/>
</dbReference>
<dbReference type="InterPro" id="IPR001765">
    <property type="entry name" value="Carbonic_anhydrase"/>
</dbReference>
<dbReference type="SMART" id="SM00947">
    <property type="entry name" value="Pro_CA"/>
    <property type="match status" value="1"/>
</dbReference>
<protein>
    <recommendedName>
        <fullName evidence="2">carbonic anhydrase</fullName>
        <ecNumber evidence="2">4.2.1.1</ecNumber>
    </recommendedName>
</protein>
<keyword evidence="3 8" id="KW-0479">Metal-binding</keyword>
<evidence type="ECO:0000313" key="9">
    <source>
        <dbReference type="EMBL" id="ABY24752.1"/>
    </source>
</evidence>
<comment type="cofactor">
    <cofactor evidence="8">
        <name>Zn(2+)</name>
        <dbReference type="ChEBI" id="CHEBI:29105"/>
    </cofactor>
    <text evidence="8">Binds 1 zinc ion per subunit.</text>
</comment>
<keyword evidence="5 9" id="KW-0456">Lyase</keyword>
<dbReference type="EMBL" id="CP000910">
    <property type="protein sequence ID" value="ABY24752.1"/>
    <property type="molecule type" value="Genomic_DNA"/>
</dbReference>
<accession>A9WU81</accession>
<evidence type="ECO:0000256" key="6">
    <source>
        <dbReference type="ARBA" id="ARBA00024993"/>
    </source>
</evidence>
<dbReference type="KEGG" id="rsa:RSal33209_3031"/>
<evidence type="ECO:0000256" key="3">
    <source>
        <dbReference type="ARBA" id="ARBA00022723"/>
    </source>
</evidence>
<proteinExistence type="inferred from homology"/>
<reference evidence="10" key="1">
    <citation type="journal article" date="2008" name="J. Bacteriol.">
        <title>Genome sequence of the fish pathogen Renibacterium salmoninarum suggests reductive evolution away from an environmental Arthrobacter ancestor.</title>
        <authorList>
            <person name="Wiens G.D."/>
            <person name="Rockey D.D."/>
            <person name="Wu Z."/>
            <person name="Chang J."/>
            <person name="Levy R."/>
            <person name="Crane S."/>
            <person name="Chen D.S."/>
            <person name="Capri G.R."/>
            <person name="Burnett J.R."/>
            <person name="Sudheesh P.S."/>
            <person name="Schipma M.J."/>
            <person name="Burd H."/>
            <person name="Bhattacharyya A."/>
            <person name="Rhodes L.D."/>
            <person name="Kaul R."/>
            <person name="Strom M.S."/>
        </authorList>
    </citation>
    <scope>NUCLEOTIDE SEQUENCE [LARGE SCALE GENOMIC DNA]</scope>
    <source>
        <strain evidence="10">ATCC 33209 / DSM 20767 / JCM 11484 / NBRC 15589 / NCIMB 2235</strain>
    </source>
</reference>
<dbReference type="InterPro" id="IPR015892">
    <property type="entry name" value="Carbonic_anhydrase_CS"/>
</dbReference>
<feature type="binding site" evidence="8">
    <location>
        <position position="54"/>
    </location>
    <ligand>
        <name>Zn(2+)</name>
        <dbReference type="ChEBI" id="CHEBI:29105"/>
    </ligand>
</feature>
<dbReference type="AlphaFoldDB" id="A9WU81"/>
<gene>
    <name evidence="9" type="ordered locus">RSal33209_3031</name>
</gene>
<dbReference type="GO" id="GO:0015976">
    <property type="term" value="P:carbon utilization"/>
    <property type="evidence" value="ECO:0007669"/>
    <property type="project" value="InterPro"/>
</dbReference>
<evidence type="ECO:0000256" key="1">
    <source>
        <dbReference type="ARBA" id="ARBA00006217"/>
    </source>
</evidence>
<evidence type="ECO:0000256" key="2">
    <source>
        <dbReference type="ARBA" id="ARBA00012925"/>
    </source>
</evidence>
<dbReference type="Gene3D" id="3.40.1050.10">
    <property type="entry name" value="Carbonic anhydrase"/>
    <property type="match status" value="1"/>
</dbReference>
<feature type="binding site" evidence="8">
    <location>
        <position position="107"/>
    </location>
    <ligand>
        <name>Zn(2+)</name>
        <dbReference type="ChEBI" id="CHEBI:29105"/>
    </ligand>
</feature>
<dbReference type="GO" id="GO:0004089">
    <property type="term" value="F:carbonate dehydratase activity"/>
    <property type="evidence" value="ECO:0007669"/>
    <property type="project" value="UniProtKB-EC"/>
</dbReference>
<dbReference type="eggNOG" id="COG0288">
    <property type="taxonomic scope" value="Bacteria"/>
</dbReference>
<dbReference type="PANTHER" id="PTHR11002">
    <property type="entry name" value="CARBONIC ANHYDRASE"/>
    <property type="match status" value="1"/>
</dbReference>
<dbReference type="HOGENOM" id="CLU_053879_4_1_11"/>
<dbReference type="EC" id="4.2.1.1" evidence="2"/>
<comment type="catalytic activity">
    <reaction evidence="7">
        <text>hydrogencarbonate + H(+) = CO2 + H2O</text>
        <dbReference type="Rhea" id="RHEA:10748"/>
        <dbReference type="ChEBI" id="CHEBI:15377"/>
        <dbReference type="ChEBI" id="CHEBI:15378"/>
        <dbReference type="ChEBI" id="CHEBI:16526"/>
        <dbReference type="ChEBI" id="CHEBI:17544"/>
        <dbReference type="EC" id="4.2.1.1"/>
    </reaction>
</comment>
<dbReference type="PROSITE" id="PS00704">
    <property type="entry name" value="PROK_CO2_ANHYDRASE_1"/>
    <property type="match status" value="1"/>
</dbReference>
<evidence type="ECO:0000256" key="5">
    <source>
        <dbReference type="ARBA" id="ARBA00023239"/>
    </source>
</evidence>
<dbReference type="SUPFAM" id="SSF53056">
    <property type="entry name" value="beta-carbonic anhydrase, cab"/>
    <property type="match status" value="1"/>
</dbReference>
<evidence type="ECO:0000256" key="4">
    <source>
        <dbReference type="ARBA" id="ARBA00022833"/>
    </source>
</evidence>
<dbReference type="CDD" id="cd03378">
    <property type="entry name" value="beta_CA_cladeC"/>
    <property type="match status" value="1"/>
</dbReference>
<organism evidence="9 10">
    <name type="scientific">Renibacterium salmoninarum (strain ATCC 33209 / DSM 20767 / JCM 11484 / NBRC 15589 / NCIMB 2235)</name>
    <dbReference type="NCBI Taxonomy" id="288705"/>
    <lineage>
        <taxon>Bacteria</taxon>
        <taxon>Bacillati</taxon>
        <taxon>Actinomycetota</taxon>
        <taxon>Actinomycetes</taxon>
        <taxon>Micrococcales</taxon>
        <taxon>Micrococcaceae</taxon>
        <taxon>Renibacterium</taxon>
    </lineage>
</organism>
<keyword evidence="4 8" id="KW-0862">Zinc</keyword>
<evidence type="ECO:0000313" key="10">
    <source>
        <dbReference type="Proteomes" id="UP000002007"/>
    </source>
</evidence>
<sequence length="206" mass="22149">MSNIKATGPHNAWLKLQEGNERFIHGTSMHPNQDSAHRESLVDQQNPFAVIFGCSDSRLAAEIIFDLGLGDAFVVRTAGQVIDLSVLGSIEYSIAVLGVPLIVVLGHDNCGAITATQDAIDSGEMPGGFLRNLVERITPSVLASRRDGGKVVNDYMVEHIKQTANRLTEASKIISAAVEQREVSIVGLAYRLNEGRAELVSSIGEL</sequence>
<dbReference type="GO" id="GO:0008270">
    <property type="term" value="F:zinc ion binding"/>
    <property type="evidence" value="ECO:0007669"/>
    <property type="project" value="InterPro"/>
</dbReference>
<dbReference type="InterPro" id="IPR036874">
    <property type="entry name" value="Carbonic_anhydrase_sf"/>
</dbReference>
<keyword evidence="10" id="KW-1185">Reference proteome</keyword>
<dbReference type="Proteomes" id="UP000002007">
    <property type="component" value="Chromosome"/>
</dbReference>
<comment type="function">
    <text evidence="6">Catalyzes the reversible hydration of carbon dioxide to form bicarbonate.</text>
</comment>
<dbReference type="STRING" id="288705.RSal33209_3031"/>
<evidence type="ECO:0000256" key="7">
    <source>
        <dbReference type="ARBA" id="ARBA00048348"/>
    </source>
</evidence>
<evidence type="ECO:0000256" key="8">
    <source>
        <dbReference type="PIRSR" id="PIRSR601765-1"/>
    </source>
</evidence>